<evidence type="ECO:0000313" key="1">
    <source>
        <dbReference type="EMBL" id="CAG8849017.1"/>
    </source>
</evidence>
<organism evidence="1 2">
    <name type="scientific">Racocetra persica</name>
    <dbReference type="NCBI Taxonomy" id="160502"/>
    <lineage>
        <taxon>Eukaryota</taxon>
        <taxon>Fungi</taxon>
        <taxon>Fungi incertae sedis</taxon>
        <taxon>Mucoromycota</taxon>
        <taxon>Glomeromycotina</taxon>
        <taxon>Glomeromycetes</taxon>
        <taxon>Diversisporales</taxon>
        <taxon>Gigasporaceae</taxon>
        <taxon>Racocetra</taxon>
    </lineage>
</organism>
<sequence length="56" mass="6263">KHMTTGRINQVSIVFRTSFLFEDRQLYAINDLSLLGNNPQLEVPTIVGLSSCITNP</sequence>
<proteinExistence type="predicted"/>
<comment type="caution">
    <text evidence="1">The sequence shown here is derived from an EMBL/GenBank/DDBJ whole genome shotgun (WGS) entry which is preliminary data.</text>
</comment>
<name>A0ACA9SWM4_9GLOM</name>
<feature type="non-terminal residue" evidence="1">
    <location>
        <position position="56"/>
    </location>
</feature>
<protein>
    <submittedName>
        <fullName evidence="1">12706_t:CDS:1</fullName>
    </submittedName>
</protein>
<reference evidence="1" key="1">
    <citation type="submission" date="2021-06" db="EMBL/GenBank/DDBJ databases">
        <authorList>
            <person name="Kallberg Y."/>
            <person name="Tangrot J."/>
            <person name="Rosling A."/>
        </authorList>
    </citation>
    <scope>NUCLEOTIDE SEQUENCE</scope>
    <source>
        <strain evidence="1">MA461A</strain>
    </source>
</reference>
<accession>A0ACA9SWM4</accession>
<dbReference type="Proteomes" id="UP000789920">
    <property type="component" value="Unassembled WGS sequence"/>
</dbReference>
<evidence type="ECO:0000313" key="2">
    <source>
        <dbReference type="Proteomes" id="UP000789920"/>
    </source>
</evidence>
<dbReference type="EMBL" id="CAJVQC010163431">
    <property type="protein sequence ID" value="CAG8849017.1"/>
    <property type="molecule type" value="Genomic_DNA"/>
</dbReference>
<feature type="non-terminal residue" evidence="1">
    <location>
        <position position="1"/>
    </location>
</feature>
<keyword evidence="2" id="KW-1185">Reference proteome</keyword>
<gene>
    <name evidence="1" type="ORF">RPERSI_LOCUS35404</name>
</gene>